<keyword evidence="4" id="KW-0808">Transferase</keyword>
<dbReference type="EMBL" id="JAFFZP010000018">
    <property type="protein sequence ID" value="MBN0988198.1"/>
    <property type="molecule type" value="Genomic_DNA"/>
</dbReference>
<keyword evidence="5" id="KW-0418">Kinase</keyword>
<dbReference type="PROSITE" id="PS50110">
    <property type="entry name" value="RESPONSE_REGULATORY"/>
    <property type="match status" value="1"/>
</dbReference>
<dbReference type="InterPro" id="IPR000700">
    <property type="entry name" value="PAS-assoc_C"/>
</dbReference>
<feature type="domain" description="Response regulatory" evidence="8">
    <location>
        <begin position="851"/>
        <end position="967"/>
    </location>
</feature>
<dbReference type="PANTHER" id="PTHR43047">
    <property type="entry name" value="TWO-COMPONENT HISTIDINE PROTEIN KINASE"/>
    <property type="match status" value="1"/>
</dbReference>
<dbReference type="SUPFAM" id="SSF55785">
    <property type="entry name" value="PYP-like sensor domain (PAS domain)"/>
    <property type="match status" value="3"/>
</dbReference>
<dbReference type="CDD" id="cd00130">
    <property type="entry name" value="PAS"/>
    <property type="match status" value="2"/>
</dbReference>
<protein>
    <recommendedName>
        <fullName evidence="2">histidine kinase</fullName>
        <ecNumber evidence="2">2.7.13.3</ecNumber>
    </recommendedName>
</protein>
<dbReference type="SUPFAM" id="SSF47384">
    <property type="entry name" value="Homodimeric domain of signal transducing histidine kinase"/>
    <property type="match status" value="1"/>
</dbReference>
<sequence length="1049" mass="118254">MEKIAESFLYRVMQHAGAQKGYLSIEPGLEFFARANAHGEIEVQHAPSASMPGVAESITRYVNRTGSCVFLADVDSSAGDFVNDRHLLQAKPKSLICLPIRDKAASLGVVYLENDLTGNTFTQQHRSEIEMLLSLLAVSLESIQNLNNLTDNEARYRLIFENSPTPTWEDDFSAIKRVFDDLRDSGVSDIEAHFRQHPDIVRQCAELVKIVDVNRAALRLHGATTKEELLAGLINTFTRESLDSFRHELIQLWHGNTRMSSDAEVKTLNGEPRNVSVNLTVCPGYEESLSKVFVSLTDITQHKETELQLKQALAFSEGVINAIPDILIEVNAQGRYLNIWTRQPELLAAPREELIGKTVYEILPPEAADVCMNAIREADVEGISLGNTLRLDLPEGTHWFELSLSKKPSEDHDAEASFLVLSRDVTERLQMQEELRASEQRVQAILDQTFQFIGLLSTDGTTLKANRAALNFIGIEENEIIGKPFWETPWWTHSVELQQQLRDAIRRVAGGEFMRFEVTHTDRDGNTHDIDFSLSPVTDPSGRVIQLIPEGRDITEQKQKEDELRHYRLHLEEEVLQRTEELQIAKEKAELANRAKSVFLANMSHELRTPLNAILGYAYILKKRVGLTDPMVDDLTIMERSGEHLLTLINNILDLAKSETGKLEIYSSIFHLPSFLQQVLDLVRFQAQARKLTLTYVKLTALPCVVAADETRLRQILLNLLSNAVRFTKQGDITLTVQMLDEKQVPETEAVLRFSVQDTGIGIAAEHLEHIFEPFEQIGEDCLHSGGSGLGLTISQQLVQEMGGQLQVESELGQGSTFWFDVPLSVTNAVLEEDNSPKICDIQGYEGKHRKILVVDDKLYNRLLLLDLLEPLGFEVKTLEDGQQTLDMALEWRPDVLLIDLVMPIKSGVEISREIRQRTELKDLFIIATSASVANSNMRESVDAGCDAFLPKPIKPHHLLDILAKQCKLKWIYAEVAADSEPVRIAPPLETLQRLQRLAEDGQIFAIQDLAKRLETQNEAYVPFAHQLQKLANRFDMEHIEAFLTQFLS</sequence>
<dbReference type="PRINTS" id="PR00344">
    <property type="entry name" value="BCTRLSENSOR"/>
</dbReference>
<dbReference type="NCBIfam" id="TIGR00229">
    <property type="entry name" value="sensory_box"/>
    <property type="match status" value="3"/>
</dbReference>
<dbReference type="Pfam" id="PF00072">
    <property type="entry name" value="Response_reg"/>
    <property type="match status" value="1"/>
</dbReference>
<dbReference type="InterPro" id="IPR003018">
    <property type="entry name" value="GAF"/>
</dbReference>
<dbReference type="RefSeq" id="WP_205213756.1">
    <property type="nucleotide sequence ID" value="NZ_JAFFZP010000018.1"/>
</dbReference>
<dbReference type="InterPro" id="IPR036890">
    <property type="entry name" value="HATPase_C_sf"/>
</dbReference>
<evidence type="ECO:0000256" key="3">
    <source>
        <dbReference type="ARBA" id="ARBA00022553"/>
    </source>
</evidence>
<dbReference type="InterPro" id="IPR013656">
    <property type="entry name" value="PAS_4"/>
</dbReference>
<dbReference type="InterPro" id="IPR000014">
    <property type="entry name" value="PAS"/>
</dbReference>
<evidence type="ECO:0000256" key="1">
    <source>
        <dbReference type="ARBA" id="ARBA00000085"/>
    </source>
</evidence>
<reference evidence="11 12" key="1">
    <citation type="submission" date="2021-02" db="EMBL/GenBank/DDBJ databases">
        <title>A novel species of genus Amphritea isolated from a fishpond in China.</title>
        <authorList>
            <person name="Lu H."/>
        </authorList>
    </citation>
    <scope>NUCLEOTIDE SEQUENCE [LARGE SCALE GENOMIC DNA]</scope>
    <source>
        <strain evidence="11 12">RP18W</strain>
    </source>
</reference>
<dbReference type="Pfam" id="PF08448">
    <property type="entry name" value="PAS_4"/>
    <property type="match status" value="2"/>
</dbReference>
<dbReference type="EC" id="2.7.13.3" evidence="2"/>
<dbReference type="SUPFAM" id="SSF52172">
    <property type="entry name" value="CheY-like"/>
    <property type="match status" value="1"/>
</dbReference>
<dbReference type="InterPro" id="IPR004358">
    <property type="entry name" value="Sig_transdc_His_kin-like_C"/>
</dbReference>
<feature type="domain" description="PAC" evidence="10">
    <location>
        <begin position="514"/>
        <end position="566"/>
    </location>
</feature>
<feature type="modified residue" description="4-aspartylphosphate" evidence="6">
    <location>
        <position position="900"/>
    </location>
</feature>
<dbReference type="InterPro" id="IPR011006">
    <property type="entry name" value="CheY-like_superfamily"/>
</dbReference>
<evidence type="ECO:0000259" key="7">
    <source>
        <dbReference type="PROSITE" id="PS50109"/>
    </source>
</evidence>
<dbReference type="SMART" id="SM00387">
    <property type="entry name" value="HATPase_c"/>
    <property type="match status" value="1"/>
</dbReference>
<dbReference type="Pfam" id="PF00512">
    <property type="entry name" value="HisKA"/>
    <property type="match status" value="1"/>
</dbReference>
<dbReference type="InterPro" id="IPR035965">
    <property type="entry name" value="PAS-like_dom_sf"/>
</dbReference>
<keyword evidence="3 6" id="KW-0597">Phosphoprotein</keyword>
<evidence type="ECO:0000256" key="2">
    <source>
        <dbReference type="ARBA" id="ARBA00012438"/>
    </source>
</evidence>
<dbReference type="Pfam" id="PF01590">
    <property type="entry name" value="GAF"/>
    <property type="match status" value="1"/>
</dbReference>
<evidence type="ECO:0000313" key="11">
    <source>
        <dbReference type="EMBL" id="MBN0988198.1"/>
    </source>
</evidence>
<accession>A0ABS2W9E3</accession>
<dbReference type="Gene3D" id="3.30.565.10">
    <property type="entry name" value="Histidine kinase-like ATPase, C-terminal domain"/>
    <property type="match status" value="1"/>
</dbReference>
<dbReference type="CDD" id="cd16922">
    <property type="entry name" value="HATPase_EvgS-ArcB-TorS-like"/>
    <property type="match status" value="1"/>
</dbReference>
<dbReference type="Gene3D" id="3.30.450.20">
    <property type="entry name" value="PAS domain"/>
    <property type="match status" value="3"/>
</dbReference>
<evidence type="ECO:0000259" key="10">
    <source>
        <dbReference type="PROSITE" id="PS50113"/>
    </source>
</evidence>
<dbReference type="Gene3D" id="3.30.450.40">
    <property type="match status" value="1"/>
</dbReference>
<dbReference type="InterPro" id="IPR036097">
    <property type="entry name" value="HisK_dim/P_sf"/>
</dbReference>
<dbReference type="InterPro" id="IPR029016">
    <property type="entry name" value="GAF-like_dom_sf"/>
</dbReference>
<comment type="caution">
    <text evidence="11">The sequence shown here is derived from an EMBL/GenBank/DDBJ whole genome shotgun (WGS) entry which is preliminary data.</text>
</comment>
<comment type="catalytic activity">
    <reaction evidence="1">
        <text>ATP + protein L-histidine = ADP + protein N-phospho-L-histidine.</text>
        <dbReference type="EC" id="2.7.13.3"/>
    </reaction>
</comment>
<evidence type="ECO:0000259" key="8">
    <source>
        <dbReference type="PROSITE" id="PS50110"/>
    </source>
</evidence>
<dbReference type="PROSITE" id="PS50112">
    <property type="entry name" value="PAS"/>
    <property type="match status" value="2"/>
</dbReference>
<gene>
    <name evidence="11" type="ORF">JW498_12565</name>
</gene>
<feature type="domain" description="Histidine kinase" evidence="7">
    <location>
        <begin position="602"/>
        <end position="826"/>
    </location>
</feature>
<feature type="domain" description="PAS" evidence="9">
    <location>
        <begin position="319"/>
        <end position="382"/>
    </location>
</feature>
<dbReference type="SMART" id="SM00448">
    <property type="entry name" value="REC"/>
    <property type="match status" value="1"/>
</dbReference>
<dbReference type="CDD" id="cd00082">
    <property type="entry name" value="HisKA"/>
    <property type="match status" value="1"/>
</dbReference>
<dbReference type="InterPro" id="IPR005467">
    <property type="entry name" value="His_kinase_dom"/>
</dbReference>
<dbReference type="CDD" id="cd17546">
    <property type="entry name" value="REC_hyHK_CKI1_RcsC-like"/>
    <property type="match status" value="1"/>
</dbReference>
<dbReference type="SUPFAM" id="SSF55874">
    <property type="entry name" value="ATPase domain of HSP90 chaperone/DNA topoisomerase II/histidine kinase"/>
    <property type="match status" value="1"/>
</dbReference>
<dbReference type="InterPro" id="IPR003661">
    <property type="entry name" value="HisK_dim/P_dom"/>
</dbReference>
<dbReference type="InterPro" id="IPR001789">
    <property type="entry name" value="Sig_transdc_resp-reg_receiver"/>
</dbReference>
<feature type="domain" description="PAS" evidence="9">
    <location>
        <begin position="438"/>
        <end position="483"/>
    </location>
</feature>
<dbReference type="InterPro" id="IPR003594">
    <property type="entry name" value="HATPase_dom"/>
</dbReference>
<evidence type="ECO:0000256" key="6">
    <source>
        <dbReference type="PROSITE-ProRule" id="PRU00169"/>
    </source>
</evidence>
<dbReference type="SUPFAM" id="SSF55781">
    <property type="entry name" value="GAF domain-like"/>
    <property type="match status" value="1"/>
</dbReference>
<dbReference type="PROSITE" id="PS50109">
    <property type="entry name" value="HIS_KIN"/>
    <property type="match status" value="1"/>
</dbReference>
<dbReference type="Proteomes" id="UP000760472">
    <property type="component" value="Unassembled WGS sequence"/>
</dbReference>
<organism evidence="11 12">
    <name type="scientific">Amphritea pacifica</name>
    <dbReference type="NCBI Taxonomy" id="2811233"/>
    <lineage>
        <taxon>Bacteria</taxon>
        <taxon>Pseudomonadati</taxon>
        <taxon>Pseudomonadota</taxon>
        <taxon>Gammaproteobacteria</taxon>
        <taxon>Oceanospirillales</taxon>
        <taxon>Oceanospirillaceae</taxon>
        <taxon>Amphritea</taxon>
    </lineage>
</organism>
<evidence type="ECO:0000256" key="5">
    <source>
        <dbReference type="ARBA" id="ARBA00022777"/>
    </source>
</evidence>
<dbReference type="SMART" id="SM00388">
    <property type="entry name" value="HisKA"/>
    <property type="match status" value="1"/>
</dbReference>
<dbReference type="Pfam" id="PF13426">
    <property type="entry name" value="PAS_9"/>
    <property type="match status" value="1"/>
</dbReference>
<proteinExistence type="predicted"/>
<dbReference type="PROSITE" id="PS50113">
    <property type="entry name" value="PAC"/>
    <property type="match status" value="1"/>
</dbReference>
<dbReference type="Gene3D" id="1.10.287.130">
    <property type="match status" value="1"/>
</dbReference>
<evidence type="ECO:0000313" key="12">
    <source>
        <dbReference type="Proteomes" id="UP000760472"/>
    </source>
</evidence>
<keyword evidence="12" id="KW-1185">Reference proteome</keyword>
<evidence type="ECO:0000256" key="4">
    <source>
        <dbReference type="ARBA" id="ARBA00022679"/>
    </source>
</evidence>
<dbReference type="Gene3D" id="3.40.50.2300">
    <property type="match status" value="1"/>
</dbReference>
<evidence type="ECO:0000259" key="9">
    <source>
        <dbReference type="PROSITE" id="PS50112"/>
    </source>
</evidence>
<dbReference type="Pfam" id="PF02518">
    <property type="entry name" value="HATPase_c"/>
    <property type="match status" value="1"/>
</dbReference>
<dbReference type="SMART" id="SM00091">
    <property type="entry name" value="PAS"/>
    <property type="match status" value="2"/>
</dbReference>
<name>A0ABS2W9E3_9GAMM</name>